<dbReference type="EMBL" id="JACDXW010000001">
    <property type="protein sequence ID" value="MCB5362590.1"/>
    <property type="molecule type" value="Genomic_DNA"/>
</dbReference>
<evidence type="ECO:0000256" key="6">
    <source>
        <dbReference type="ARBA" id="ARBA00022692"/>
    </source>
</evidence>
<evidence type="ECO:0000256" key="9">
    <source>
        <dbReference type="ARBA" id="ARBA00035611"/>
    </source>
</evidence>
<proteinExistence type="predicted"/>
<dbReference type="CDD" id="cd06579">
    <property type="entry name" value="TM_PBP1_transp_AraH_like"/>
    <property type="match status" value="1"/>
</dbReference>
<feature type="transmembrane region" description="Helical" evidence="11">
    <location>
        <begin position="68"/>
        <end position="85"/>
    </location>
</feature>
<evidence type="ECO:0000313" key="13">
    <source>
        <dbReference type="Proteomes" id="UP000776983"/>
    </source>
</evidence>
<dbReference type="Proteomes" id="UP000776983">
    <property type="component" value="Unassembled WGS sequence"/>
</dbReference>
<evidence type="ECO:0000256" key="8">
    <source>
        <dbReference type="ARBA" id="ARBA00023136"/>
    </source>
</evidence>
<evidence type="ECO:0000256" key="1">
    <source>
        <dbReference type="ARBA" id="ARBA00004651"/>
    </source>
</evidence>
<keyword evidence="4" id="KW-0997">Cell inner membrane</keyword>
<evidence type="ECO:0000256" key="5">
    <source>
        <dbReference type="ARBA" id="ARBA00022597"/>
    </source>
</evidence>
<feature type="transmembrane region" description="Helical" evidence="11">
    <location>
        <begin position="45"/>
        <end position="61"/>
    </location>
</feature>
<feature type="transmembrane region" description="Helical" evidence="11">
    <location>
        <begin position="214"/>
        <end position="233"/>
    </location>
</feature>
<keyword evidence="8 11" id="KW-0472">Membrane</keyword>
<sequence length="336" mass="34448">MKHPWFSRLHNRATRPYCLLVAVVLAFALLVGIEGFFSARTLYSVLQHFATVGLVALGLGLTMIMREFDLSVAGMVGLGGCVAVLCSGESVWLGVAAAMLVGALGGVLQAQLINRLGLSSVAVSLGGLLTWMGLAYVLTGNKTIPFEHMDVAMAMNAPLLGVFSLRSLTVLVLFVLAACWMAVTRSGRDLVAAGGNRKAALVAGVNPARLMTGVFAASGLLAALTGALLSYGLSSATPSGGSADILVAAIVAAILGGVSLSGGVGRPLGIAAGVLVLCVLRTGLTALGAAPFVHDVVTGLVLLIVAIIDGAHLRMRMYQLRQAMPWRSALNSGDSL</sequence>
<keyword evidence="3" id="KW-1003">Cell membrane</keyword>
<dbReference type="InterPro" id="IPR001851">
    <property type="entry name" value="ABC_transp_permease"/>
</dbReference>
<feature type="transmembrane region" description="Helical" evidence="11">
    <location>
        <begin position="245"/>
        <end position="263"/>
    </location>
</feature>
<gene>
    <name evidence="12" type="ORF">H0484_02320</name>
</gene>
<dbReference type="Pfam" id="PF02653">
    <property type="entry name" value="BPD_transp_2"/>
    <property type="match status" value="1"/>
</dbReference>
<dbReference type="PANTHER" id="PTHR32196">
    <property type="entry name" value="ABC TRANSPORTER PERMEASE PROTEIN YPHD-RELATED-RELATED"/>
    <property type="match status" value="1"/>
</dbReference>
<keyword evidence="2" id="KW-0813">Transport</keyword>
<organism evidence="12 13">
    <name type="scientific">Mesopusillimonas faecipullorum</name>
    <dbReference type="NCBI Taxonomy" id="2755040"/>
    <lineage>
        <taxon>Bacteria</taxon>
        <taxon>Pseudomonadati</taxon>
        <taxon>Pseudomonadota</taxon>
        <taxon>Betaproteobacteria</taxon>
        <taxon>Burkholderiales</taxon>
        <taxon>Alcaligenaceae</taxon>
        <taxon>Mesopusillimonas</taxon>
    </lineage>
</organism>
<feature type="transmembrane region" description="Helical" evidence="11">
    <location>
        <begin position="159"/>
        <end position="183"/>
    </location>
</feature>
<evidence type="ECO:0000313" key="12">
    <source>
        <dbReference type="EMBL" id="MCB5362590.1"/>
    </source>
</evidence>
<keyword evidence="6 11" id="KW-0812">Transmembrane</keyword>
<comment type="subcellular location">
    <subcellularLocation>
        <location evidence="1">Cell membrane</location>
        <topology evidence="1">Multi-pass membrane protein</topology>
    </subcellularLocation>
</comment>
<feature type="transmembrane region" description="Helical" evidence="11">
    <location>
        <begin position="270"/>
        <end position="290"/>
    </location>
</feature>
<evidence type="ECO:0000256" key="7">
    <source>
        <dbReference type="ARBA" id="ARBA00022989"/>
    </source>
</evidence>
<comment type="function">
    <text evidence="9">Part of the binding-protein-dependent transport system for D-xylose. Probably responsible for the translocation of the substrate across the membrane.</text>
</comment>
<evidence type="ECO:0000256" key="10">
    <source>
        <dbReference type="ARBA" id="ARBA00035686"/>
    </source>
</evidence>
<reference evidence="12 13" key="1">
    <citation type="submission" date="2020-07" db="EMBL/GenBank/DDBJ databases">
        <title>Pusillimonas sp. nov., isolated from poultry manure in Taiwan.</title>
        <authorList>
            <person name="Lin S.-Y."/>
            <person name="Tang Y.-S."/>
            <person name="Young C.-C."/>
        </authorList>
    </citation>
    <scope>NUCLEOTIDE SEQUENCE [LARGE SCALE GENOMIC DNA]</scope>
    <source>
        <strain evidence="12 13">CC-YST705</strain>
    </source>
</reference>
<keyword evidence="13" id="KW-1185">Reference proteome</keyword>
<evidence type="ECO:0000256" key="2">
    <source>
        <dbReference type="ARBA" id="ARBA00022448"/>
    </source>
</evidence>
<protein>
    <recommendedName>
        <fullName evidence="10">Xylose transport system permease protein XylH</fullName>
    </recommendedName>
</protein>
<feature type="transmembrane region" description="Helical" evidence="11">
    <location>
        <begin position="120"/>
        <end position="139"/>
    </location>
</feature>
<evidence type="ECO:0000256" key="3">
    <source>
        <dbReference type="ARBA" id="ARBA00022475"/>
    </source>
</evidence>
<keyword evidence="5" id="KW-0762">Sugar transport</keyword>
<dbReference type="RefSeq" id="WP_226952819.1">
    <property type="nucleotide sequence ID" value="NZ_JACDXW010000001.1"/>
</dbReference>
<comment type="caution">
    <text evidence="12">The sequence shown here is derived from an EMBL/GenBank/DDBJ whole genome shotgun (WGS) entry which is preliminary data.</text>
</comment>
<name>A0ABS8C987_9BURK</name>
<evidence type="ECO:0000256" key="4">
    <source>
        <dbReference type="ARBA" id="ARBA00022519"/>
    </source>
</evidence>
<accession>A0ABS8C987</accession>
<keyword evidence="7 11" id="KW-1133">Transmembrane helix</keyword>
<feature type="transmembrane region" description="Helical" evidence="11">
    <location>
        <begin position="296"/>
        <end position="315"/>
    </location>
</feature>
<evidence type="ECO:0000256" key="11">
    <source>
        <dbReference type="SAM" id="Phobius"/>
    </source>
</evidence>
<dbReference type="PANTHER" id="PTHR32196:SF32">
    <property type="entry name" value="XYLOSE TRANSPORT SYSTEM PERMEASE PROTEIN XYLH"/>
    <property type="match status" value="1"/>
</dbReference>